<name>A0ABV1E1V0_9FIRM</name>
<evidence type="ECO:0000256" key="2">
    <source>
        <dbReference type="ARBA" id="ARBA00022741"/>
    </source>
</evidence>
<evidence type="ECO:0000313" key="7">
    <source>
        <dbReference type="EMBL" id="MEQ2441280.1"/>
    </source>
</evidence>
<keyword evidence="8" id="KW-1185">Reference proteome</keyword>
<dbReference type="SUPFAM" id="SSF46785">
    <property type="entry name" value="Winged helix' DNA-binding domain"/>
    <property type="match status" value="1"/>
</dbReference>
<dbReference type="CDD" id="cd00090">
    <property type="entry name" value="HTH_ARSR"/>
    <property type="match status" value="1"/>
</dbReference>
<feature type="binding site" evidence="5">
    <location>
        <position position="113"/>
    </location>
    <ligand>
        <name>biotin</name>
        <dbReference type="ChEBI" id="CHEBI:57586"/>
    </ligand>
</feature>
<dbReference type="GO" id="GO:0004077">
    <property type="term" value="F:biotin--[biotin carboxyl-carrier protein] ligase activity"/>
    <property type="evidence" value="ECO:0007669"/>
    <property type="project" value="UniProtKB-EC"/>
</dbReference>
<keyword evidence="5" id="KW-0805">Transcription regulation</keyword>
<sequence length="325" mass="35130">MKERILTLLQNADGFLSGERISEQLGVSRAAVWKAVKKLREEGYGIQSVTNKGYRLVSSPDLLTEGELSPLLTTACLGRTVFSYEVTDSTNRRAREEADRGAPHGSVFFAEEQTGGRGRLGRAWSAPRGEGVWMSVLLRPKLAPADIAQITLLTGLAVCDAIREVTGLPVQIKWPNDIVLDGKKLVGILTEMAAEEDRICALVVGIGVNVNNPAFPEELKDKATSLLLATGKPVSRKELAARILLRLEKEYETFLRQGANAAFRKRYAERCATIGSLVKVVMGNEEFAGTAIGISETGALLVQTGQGIRAVNSGEVSVRGMLGYC</sequence>
<dbReference type="InterPro" id="IPR013196">
    <property type="entry name" value="HTH_11"/>
</dbReference>
<dbReference type="Gene3D" id="3.30.930.10">
    <property type="entry name" value="Bira Bifunctional Protein, Domain 2"/>
    <property type="match status" value="1"/>
</dbReference>
<evidence type="ECO:0000256" key="1">
    <source>
        <dbReference type="ARBA" id="ARBA00022598"/>
    </source>
</evidence>
<feature type="domain" description="BPL/LPL catalytic" evidence="6">
    <location>
        <begin position="66"/>
        <end position="255"/>
    </location>
</feature>
<evidence type="ECO:0000256" key="3">
    <source>
        <dbReference type="ARBA" id="ARBA00022840"/>
    </source>
</evidence>
<feature type="binding site" evidence="5">
    <location>
        <begin position="117"/>
        <end position="119"/>
    </location>
    <ligand>
        <name>biotin</name>
        <dbReference type="ChEBI" id="CHEBI:57586"/>
    </ligand>
</feature>
<protein>
    <recommendedName>
        <fullName evidence="5">Bifunctional ligase/repressor BirA</fullName>
    </recommendedName>
    <alternativeName>
        <fullName evidence="5">Biotin--[acetyl-CoA-carboxylase] ligase</fullName>
        <ecNumber evidence="5">6.3.4.15</ecNumber>
    </alternativeName>
    <alternativeName>
        <fullName evidence="5">Biotin--protein ligase</fullName>
    </alternativeName>
    <alternativeName>
        <fullName evidence="5">Biotin-[acetyl-CoA carboxylase] synthetase</fullName>
    </alternativeName>
</protein>
<proteinExistence type="inferred from homology"/>
<dbReference type="RefSeq" id="WP_349220276.1">
    <property type="nucleotide sequence ID" value="NZ_JBBMFD010000020.1"/>
</dbReference>
<dbReference type="PANTHER" id="PTHR12835:SF5">
    <property type="entry name" value="BIOTIN--PROTEIN LIGASE"/>
    <property type="match status" value="1"/>
</dbReference>
<dbReference type="InterPro" id="IPR036388">
    <property type="entry name" value="WH-like_DNA-bd_sf"/>
</dbReference>
<evidence type="ECO:0000256" key="5">
    <source>
        <dbReference type="HAMAP-Rule" id="MF_00978"/>
    </source>
</evidence>
<reference evidence="7 8" key="1">
    <citation type="submission" date="2024-03" db="EMBL/GenBank/DDBJ databases">
        <title>Human intestinal bacterial collection.</title>
        <authorList>
            <person name="Pauvert C."/>
            <person name="Hitch T.C.A."/>
            <person name="Clavel T."/>
        </authorList>
    </citation>
    <scope>NUCLEOTIDE SEQUENCE [LARGE SCALE GENOMIC DNA]</scope>
    <source>
        <strain evidence="7 8">CLA-JM-H44</strain>
    </source>
</reference>
<keyword evidence="5" id="KW-0678">Repressor</keyword>
<feature type="binding site" evidence="5">
    <location>
        <position position="184"/>
    </location>
    <ligand>
        <name>biotin</name>
        <dbReference type="ChEBI" id="CHEBI:57586"/>
    </ligand>
</feature>
<dbReference type="PROSITE" id="PS51733">
    <property type="entry name" value="BPL_LPL_CATALYTIC"/>
    <property type="match status" value="1"/>
</dbReference>
<dbReference type="Gene3D" id="2.30.30.100">
    <property type="match status" value="1"/>
</dbReference>
<dbReference type="PANTHER" id="PTHR12835">
    <property type="entry name" value="BIOTIN PROTEIN LIGASE"/>
    <property type="match status" value="1"/>
</dbReference>
<dbReference type="Pfam" id="PF02237">
    <property type="entry name" value="BPL_C"/>
    <property type="match status" value="1"/>
</dbReference>
<keyword evidence="4 5" id="KW-0092">Biotin</keyword>
<dbReference type="Proteomes" id="UP001489509">
    <property type="component" value="Unassembled WGS sequence"/>
</dbReference>
<dbReference type="InterPro" id="IPR004408">
    <property type="entry name" value="Biotin_CoA_COase_ligase"/>
</dbReference>
<dbReference type="InterPro" id="IPR011991">
    <property type="entry name" value="ArsR-like_HTH"/>
</dbReference>
<dbReference type="InterPro" id="IPR008988">
    <property type="entry name" value="Transcriptional_repressor_C"/>
</dbReference>
<evidence type="ECO:0000256" key="4">
    <source>
        <dbReference type="ARBA" id="ARBA00023267"/>
    </source>
</evidence>
<dbReference type="HAMAP" id="MF_00978">
    <property type="entry name" value="Bifunct_BirA"/>
    <property type="match status" value="1"/>
</dbReference>
<comment type="caution">
    <text evidence="7">The sequence shown here is derived from an EMBL/GenBank/DDBJ whole genome shotgun (WGS) entry which is preliminary data.</text>
</comment>
<dbReference type="NCBIfam" id="TIGR00121">
    <property type="entry name" value="birA_ligase"/>
    <property type="match status" value="1"/>
</dbReference>
<keyword evidence="5" id="KW-0238">DNA-binding</keyword>
<dbReference type="InterPro" id="IPR030855">
    <property type="entry name" value="Bifunct_BirA"/>
</dbReference>
<accession>A0ABV1E1V0</accession>
<dbReference type="SUPFAM" id="SSF50037">
    <property type="entry name" value="C-terminal domain of transcriptional repressors"/>
    <property type="match status" value="1"/>
</dbReference>
<comment type="similarity">
    <text evidence="5">Belongs to the biotin--protein ligase family.</text>
</comment>
<feature type="binding site" evidence="5">
    <location>
        <begin position="89"/>
        <end position="91"/>
    </location>
    <ligand>
        <name>biotin</name>
        <dbReference type="ChEBI" id="CHEBI:57586"/>
    </ligand>
</feature>
<organism evidence="7 8">
    <name type="scientific">Solibaculum intestinale</name>
    <dbReference type="NCBI Taxonomy" id="3133165"/>
    <lineage>
        <taxon>Bacteria</taxon>
        <taxon>Bacillati</taxon>
        <taxon>Bacillota</taxon>
        <taxon>Clostridia</taxon>
        <taxon>Eubacteriales</taxon>
        <taxon>Oscillospiraceae</taxon>
        <taxon>Solibaculum</taxon>
    </lineage>
</organism>
<dbReference type="EMBL" id="JBBMFD010000020">
    <property type="protein sequence ID" value="MEQ2441280.1"/>
    <property type="molecule type" value="Genomic_DNA"/>
</dbReference>
<dbReference type="InterPro" id="IPR045864">
    <property type="entry name" value="aa-tRNA-synth_II/BPL/LPL"/>
</dbReference>
<keyword evidence="2 5" id="KW-0547">Nucleotide-binding</keyword>
<dbReference type="CDD" id="cd16442">
    <property type="entry name" value="BPL"/>
    <property type="match status" value="1"/>
</dbReference>
<dbReference type="InterPro" id="IPR003142">
    <property type="entry name" value="BPL_C"/>
</dbReference>
<evidence type="ECO:0000259" key="6">
    <source>
        <dbReference type="PROSITE" id="PS51733"/>
    </source>
</evidence>
<dbReference type="Pfam" id="PF03099">
    <property type="entry name" value="BPL_LplA_LipB"/>
    <property type="match status" value="1"/>
</dbReference>
<evidence type="ECO:0000313" key="8">
    <source>
        <dbReference type="Proteomes" id="UP001489509"/>
    </source>
</evidence>
<keyword evidence="3 5" id="KW-0067">ATP-binding</keyword>
<dbReference type="InterPro" id="IPR036390">
    <property type="entry name" value="WH_DNA-bd_sf"/>
</dbReference>
<gene>
    <name evidence="5" type="primary">birA</name>
    <name evidence="7" type="ORF">WMO26_10625</name>
</gene>
<comment type="catalytic activity">
    <reaction evidence="5">
        <text>biotin + L-lysyl-[protein] + ATP = N(6)-biotinyl-L-lysyl-[protein] + AMP + diphosphate + H(+)</text>
        <dbReference type="Rhea" id="RHEA:11756"/>
        <dbReference type="Rhea" id="RHEA-COMP:9752"/>
        <dbReference type="Rhea" id="RHEA-COMP:10505"/>
        <dbReference type="ChEBI" id="CHEBI:15378"/>
        <dbReference type="ChEBI" id="CHEBI:29969"/>
        <dbReference type="ChEBI" id="CHEBI:30616"/>
        <dbReference type="ChEBI" id="CHEBI:33019"/>
        <dbReference type="ChEBI" id="CHEBI:57586"/>
        <dbReference type="ChEBI" id="CHEBI:83144"/>
        <dbReference type="ChEBI" id="CHEBI:456215"/>
        <dbReference type="EC" id="6.3.4.15"/>
    </reaction>
</comment>
<comment type="function">
    <text evidence="5">Acts both as a biotin--[acetyl-CoA-carboxylase] ligase and a repressor.</text>
</comment>
<dbReference type="InterPro" id="IPR004143">
    <property type="entry name" value="BPL_LPL_catalytic"/>
</dbReference>
<dbReference type="EC" id="6.3.4.15" evidence="5"/>
<keyword evidence="1 5" id="KW-0436">Ligase</keyword>
<dbReference type="Gene3D" id="1.10.10.10">
    <property type="entry name" value="Winged helix-like DNA-binding domain superfamily/Winged helix DNA-binding domain"/>
    <property type="match status" value="1"/>
</dbReference>
<keyword evidence="5" id="KW-0804">Transcription</keyword>
<feature type="DNA-binding region" description="H-T-H motif" evidence="5">
    <location>
        <begin position="18"/>
        <end position="37"/>
    </location>
</feature>
<dbReference type="Pfam" id="PF08279">
    <property type="entry name" value="HTH_11"/>
    <property type="match status" value="1"/>
</dbReference>
<dbReference type="SUPFAM" id="SSF55681">
    <property type="entry name" value="Class II aaRS and biotin synthetases"/>
    <property type="match status" value="1"/>
</dbReference>